<gene>
    <name evidence="1" type="ORF">C9J27_12820</name>
</gene>
<dbReference type="AlphaFoldDB" id="A0A0B7J6U6"/>
<dbReference type="Pfam" id="PF06094">
    <property type="entry name" value="GGACT"/>
    <property type="match status" value="1"/>
</dbReference>
<dbReference type="CDD" id="cd06661">
    <property type="entry name" value="GGCT_like"/>
    <property type="match status" value="1"/>
</dbReference>
<sequence length="192" mass="21655">MYIFGYGSLINAYSRQRTGNTGEAIPVVVDGLQRHWGKIEGSYPISPLVVVQQKGQCNGVLVKVDALALAEFDKREHGYQRVEIQWDNITCVGNQSLELKGPVWVYVNDDFCSPCCQKPIIQSYVDTVLAGCLAISPQFAELFMSTTKGWQHAYENDRHQPKYGNLAHVFEQDKHVIDQLVQLAIIRSQQLL</sequence>
<dbReference type="InterPro" id="IPR036568">
    <property type="entry name" value="GGCT-like_sf"/>
</dbReference>
<dbReference type="RefSeq" id="WP_036794026.1">
    <property type="nucleotide sequence ID" value="NZ_JAUZMX010000001.1"/>
</dbReference>
<dbReference type="InterPro" id="IPR013024">
    <property type="entry name" value="GGCT-like"/>
</dbReference>
<name>A0A0B7J6U6_9GAMM</name>
<dbReference type="GeneID" id="29945019"/>
<comment type="caution">
    <text evidence="1">The sequence shown here is derived from an EMBL/GenBank/DDBJ whole genome shotgun (WGS) entry which is preliminary data.</text>
</comment>
<accession>A0A2T3KGR7</accession>
<accession>A0A0B7J6U6</accession>
<keyword evidence="1" id="KW-0808">Transferase</keyword>
<proteinExistence type="predicted"/>
<dbReference type="InterPro" id="IPR009288">
    <property type="entry name" value="AIG2-like_dom"/>
</dbReference>
<dbReference type="eggNOG" id="COG3703">
    <property type="taxonomic scope" value="Bacteria"/>
</dbReference>
<evidence type="ECO:0000313" key="2">
    <source>
        <dbReference type="Proteomes" id="UP000241426"/>
    </source>
</evidence>
<evidence type="ECO:0000313" key="1">
    <source>
        <dbReference type="EMBL" id="PSU98146.1"/>
    </source>
</evidence>
<dbReference type="EMBL" id="PYNF01000010">
    <property type="protein sequence ID" value="PSU98146.1"/>
    <property type="molecule type" value="Genomic_DNA"/>
</dbReference>
<reference evidence="1 2" key="1">
    <citation type="submission" date="2018-01" db="EMBL/GenBank/DDBJ databases">
        <title>Whole genome sequencing of Histamine producing bacteria.</title>
        <authorList>
            <person name="Butler K."/>
        </authorList>
    </citation>
    <scope>NUCLEOTIDE SEQUENCE [LARGE SCALE GENOMIC DNA]</scope>
    <source>
        <strain evidence="1 2">FS-7.2</strain>
    </source>
</reference>
<dbReference type="Gene3D" id="3.10.490.10">
    <property type="entry name" value="Gamma-glutamyl cyclotransferase-like"/>
    <property type="match status" value="1"/>
</dbReference>
<dbReference type="Proteomes" id="UP000241426">
    <property type="component" value="Unassembled WGS sequence"/>
</dbReference>
<organism evidence="1 2">
    <name type="scientific">Photobacterium kishitanii</name>
    <dbReference type="NCBI Taxonomy" id="318456"/>
    <lineage>
        <taxon>Bacteria</taxon>
        <taxon>Pseudomonadati</taxon>
        <taxon>Pseudomonadota</taxon>
        <taxon>Gammaproteobacteria</taxon>
        <taxon>Vibrionales</taxon>
        <taxon>Vibrionaceae</taxon>
        <taxon>Photobacterium</taxon>
    </lineage>
</organism>
<dbReference type="GO" id="GO:0016740">
    <property type="term" value="F:transferase activity"/>
    <property type="evidence" value="ECO:0007669"/>
    <property type="project" value="UniProtKB-KW"/>
</dbReference>
<dbReference type="SUPFAM" id="SSF110857">
    <property type="entry name" value="Gamma-glutamyl cyclotransferase-like"/>
    <property type="match status" value="1"/>
</dbReference>
<protein>
    <submittedName>
        <fullName evidence="1">Gamma-glutamylcyclotransferase</fullName>
    </submittedName>
</protein>